<evidence type="ECO:0000256" key="1">
    <source>
        <dbReference type="ARBA" id="ARBA00023239"/>
    </source>
</evidence>
<name>A0A921DRZ7_9BACT</name>
<gene>
    <name evidence="3" type="ORF">K8W16_08355</name>
</gene>
<dbReference type="GO" id="GO:0016831">
    <property type="term" value="F:carboxy-lyase activity"/>
    <property type="evidence" value="ECO:0007669"/>
    <property type="project" value="InterPro"/>
</dbReference>
<dbReference type="Gene3D" id="3.20.20.140">
    <property type="entry name" value="Metal-dependent hydrolases"/>
    <property type="match status" value="1"/>
</dbReference>
<dbReference type="InterPro" id="IPR006680">
    <property type="entry name" value="Amidohydro-rel"/>
</dbReference>
<dbReference type="InterPro" id="IPR032465">
    <property type="entry name" value="ACMSD"/>
</dbReference>
<dbReference type="Pfam" id="PF04909">
    <property type="entry name" value="Amidohydro_2"/>
    <property type="match status" value="1"/>
</dbReference>
<dbReference type="Proteomes" id="UP000698963">
    <property type="component" value="Unassembled WGS sequence"/>
</dbReference>
<reference evidence="3" key="1">
    <citation type="journal article" date="2021" name="PeerJ">
        <title>Extensive microbial diversity within the chicken gut microbiome revealed by metagenomics and culture.</title>
        <authorList>
            <person name="Gilroy R."/>
            <person name="Ravi A."/>
            <person name="Getino M."/>
            <person name="Pursley I."/>
            <person name="Horton D.L."/>
            <person name="Alikhan N.F."/>
            <person name="Baker D."/>
            <person name="Gharbi K."/>
            <person name="Hall N."/>
            <person name="Watson M."/>
            <person name="Adriaenssens E.M."/>
            <person name="Foster-Nyarko E."/>
            <person name="Jarju S."/>
            <person name="Secka A."/>
            <person name="Antonio M."/>
            <person name="Oren A."/>
            <person name="Chaudhuri R.R."/>
            <person name="La Ragione R."/>
            <person name="Hildebrand F."/>
            <person name="Pallen M.J."/>
        </authorList>
    </citation>
    <scope>NUCLEOTIDE SEQUENCE</scope>
    <source>
        <strain evidence="3">ChiGjej2B2-19336</strain>
    </source>
</reference>
<keyword evidence="1" id="KW-0456">Lyase</keyword>
<dbReference type="EMBL" id="DYZA01000167">
    <property type="protein sequence ID" value="HJD97641.1"/>
    <property type="molecule type" value="Genomic_DNA"/>
</dbReference>
<organism evidence="3 4">
    <name type="scientific">Mailhella massiliensis</name>
    <dbReference type="NCBI Taxonomy" id="1903261"/>
    <lineage>
        <taxon>Bacteria</taxon>
        <taxon>Pseudomonadati</taxon>
        <taxon>Thermodesulfobacteriota</taxon>
        <taxon>Desulfovibrionia</taxon>
        <taxon>Desulfovibrionales</taxon>
        <taxon>Desulfovibrionaceae</taxon>
        <taxon>Mailhella</taxon>
    </lineage>
</organism>
<dbReference type="GO" id="GO:0016787">
    <property type="term" value="F:hydrolase activity"/>
    <property type="evidence" value="ECO:0007669"/>
    <property type="project" value="InterPro"/>
</dbReference>
<dbReference type="InterPro" id="IPR032466">
    <property type="entry name" value="Metal_Hydrolase"/>
</dbReference>
<protein>
    <submittedName>
        <fullName evidence="3">Amidohydrolase family protein</fullName>
    </submittedName>
</protein>
<reference evidence="3" key="2">
    <citation type="submission" date="2021-09" db="EMBL/GenBank/DDBJ databases">
        <authorList>
            <person name="Gilroy R."/>
        </authorList>
    </citation>
    <scope>NUCLEOTIDE SEQUENCE</scope>
    <source>
        <strain evidence="3">ChiGjej2B2-19336</strain>
    </source>
</reference>
<dbReference type="AlphaFoldDB" id="A0A921DRZ7"/>
<comment type="caution">
    <text evidence="3">The sequence shown here is derived from an EMBL/GenBank/DDBJ whole genome shotgun (WGS) entry which is preliminary data.</text>
</comment>
<evidence type="ECO:0000313" key="4">
    <source>
        <dbReference type="Proteomes" id="UP000698963"/>
    </source>
</evidence>
<evidence type="ECO:0000259" key="2">
    <source>
        <dbReference type="Pfam" id="PF04909"/>
    </source>
</evidence>
<accession>A0A921DRZ7</accession>
<dbReference type="PANTHER" id="PTHR21240">
    <property type="entry name" value="2-AMINO-3-CARBOXYLMUCONATE-6-SEMIALDEHYDE DECARBOXYLASE"/>
    <property type="match status" value="1"/>
</dbReference>
<evidence type="ECO:0000313" key="3">
    <source>
        <dbReference type="EMBL" id="HJD97641.1"/>
    </source>
</evidence>
<dbReference type="SUPFAM" id="SSF51556">
    <property type="entry name" value="Metallo-dependent hydrolases"/>
    <property type="match status" value="1"/>
</dbReference>
<proteinExistence type="predicted"/>
<feature type="domain" description="Amidohydrolase-related" evidence="2">
    <location>
        <begin position="79"/>
        <end position="286"/>
    </location>
</feature>
<dbReference type="RefSeq" id="WP_304122686.1">
    <property type="nucleotide sequence ID" value="NZ_DYZA01000167.1"/>
</dbReference>
<sequence length="288" mass="32399">MIIDFRIRPPFGDFLSMGPFDVKASGFDPDYPGQMYGYIPPRSVRTRDISVFMDEMDAAGIDYAVVAGRASTSSSTFSKGYVSPDVVYELVNLYKGRLFGVAALDALDPQAPKIAERSVRELGMRGISIEPGWCSEPCYCDDPRLEPIYETAASLGVFVMITMSYLLGPDLSYSDPLRLEHVVSRHRNTPFLIPHACWPHFISMSAVSFKYPNLYWVPDFFFYLPFMPSVDIMPAFNTALKKQVLFASSYPVRGLEEAVRLWKEKAWEPEALQLSLSGNASRLLNLKP</sequence>